<dbReference type="eggNOG" id="ENOG502S3U2">
    <property type="taxonomic scope" value="Eukaryota"/>
</dbReference>
<feature type="region of interest" description="Disordered" evidence="2">
    <location>
        <begin position="72"/>
        <end position="103"/>
    </location>
</feature>
<feature type="region of interest" description="Disordered" evidence="2">
    <location>
        <begin position="1"/>
        <end position="22"/>
    </location>
</feature>
<feature type="compositionally biased region" description="Pro residues" evidence="2">
    <location>
        <begin position="296"/>
        <end position="307"/>
    </location>
</feature>
<feature type="region of interest" description="Disordered" evidence="2">
    <location>
        <begin position="291"/>
        <end position="310"/>
    </location>
</feature>
<dbReference type="Pfam" id="PF19259">
    <property type="entry name" value="Ty3_capsid"/>
    <property type="match status" value="1"/>
</dbReference>
<dbReference type="OMA" id="RRCRMED"/>
<dbReference type="GO" id="GO:0003676">
    <property type="term" value="F:nucleic acid binding"/>
    <property type="evidence" value="ECO:0007669"/>
    <property type="project" value="InterPro"/>
</dbReference>
<reference evidence="4" key="3">
    <citation type="submission" date="2025-09" db="UniProtKB">
        <authorList>
            <consortium name="Ensembl"/>
        </authorList>
    </citation>
    <scope>IDENTIFICATION</scope>
</reference>
<reference evidence="4" key="2">
    <citation type="submission" date="2025-08" db="UniProtKB">
        <authorList>
            <consortium name="Ensembl"/>
        </authorList>
    </citation>
    <scope>IDENTIFICATION</scope>
</reference>
<dbReference type="GeneTree" id="ENSGT00950000183173"/>
<protein>
    <recommendedName>
        <fullName evidence="3">CCHC-type domain-containing protein</fullName>
    </recommendedName>
</protein>
<dbReference type="PANTHER" id="PTHR15503">
    <property type="entry name" value="LDOC1 RELATED"/>
    <property type="match status" value="1"/>
</dbReference>
<dbReference type="AlphaFoldDB" id="A0A096MFZ9"/>
<reference evidence="5" key="1">
    <citation type="submission" date="2013-10" db="EMBL/GenBank/DDBJ databases">
        <authorList>
            <person name="Schartl M."/>
            <person name="Warren W."/>
        </authorList>
    </citation>
    <scope>NUCLEOTIDE SEQUENCE [LARGE SCALE GENOMIC DNA]</scope>
    <source>
        <strain evidence="5">female</strain>
    </source>
</reference>
<organism evidence="4 5">
    <name type="scientific">Poecilia formosa</name>
    <name type="common">Amazon molly</name>
    <name type="synonym">Limia formosa</name>
    <dbReference type="NCBI Taxonomy" id="48698"/>
    <lineage>
        <taxon>Eukaryota</taxon>
        <taxon>Metazoa</taxon>
        <taxon>Chordata</taxon>
        <taxon>Craniata</taxon>
        <taxon>Vertebrata</taxon>
        <taxon>Euteleostomi</taxon>
        <taxon>Actinopterygii</taxon>
        <taxon>Neopterygii</taxon>
        <taxon>Teleostei</taxon>
        <taxon>Neoteleostei</taxon>
        <taxon>Acanthomorphata</taxon>
        <taxon>Ovalentaria</taxon>
        <taxon>Atherinomorphae</taxon>
        <taxon>Cyprinodontiformes</taxon>
        <taxon>Poeciliidae</taxon>
        <taxon>Poeciliinae</taxon>
        <taxon>Poecilia</taxon>
    </lineage>
</organism>
<dbReference type="SUPFAM" id="SSF57756">
    <property type="entry name" value="Retrovirus zinc finger-like domains"/>
    <property type="match status" value="1"/>
</dbReference>
<evidence type="ECO:0000256" key="2">
    <source>
        <dbReference type="SAM" id="MobiDB-lite"/>
    </source>
</evidence>
<dbReference type="InterPro" id="IPR001878">
    <property type="entry name" value="Znf_CCHC"/>
</dbReference>
<feature type="domain" description="CCHC-type" evidence="3">
    <location>
        <begin position="330"/>
        <end position="343"/>
    </location>
</feature>
<feature type="compositionally biased region" description="Low complexity" evidence="2">
    <location>
        <begin position="72"/>
        <end position="83"/>
    </location>
</feature>
<sequence>MWVKKLPPSMTEQSGQDTDPAETLRRTIREQHTIIQTHDSALKELSNRQAETNSRLDELITFLQASSRQATAPAAAAASAPDPAATPPPAPPTPSSSVSTIQPMFSGIQPLSPERFAGETGSCRGFLLQCSILFNHSPQSFPHDNAKISFIISRLSGQALCWAESRFPSCLDYGCTFEEFLREFKMVFSRDADKATDSRELWSLKQGQRTVSEFAIDFRIKAVASGWNQAALKSAYFHALNEQIKDELATLDEPATLDEFINLTIRLDNRIRARKREKSRADPAVRLFTATRTSPPAVPPPAVPDPEPMQLGHTRLTPEERQRRLRSKLCLYCGDSGHFISNCELRLKAQVRQRF</sequence>
<dbReference type="EMBL" id="AYCK01019910">
    <property type="status" value="NOT_ANNOTATED_CDS"/>
    <property type="molecule type" value="Genomic_DNA"/>
</dbReference>
<dbReference type="InterPro" id="IPR036875">
    <property type="entry name" value="Znf_CCHC_sf"/>
</dbReference>
<dbReference type="GO" id="GO:0008270">
    <property type="term" value="F:zinc ion binding"/>
    <property type="evidence" value="ECO:0007669"/>
    <property type="project" value="UniProtKB-KW"/>
</dbReference>
<keyword evidence="1" id="KW-0863">Zinc-finger</keyword>
<evidence type="ECO:0000259" key="3">
    <source>
        <dbReference type="PROSITE" id="PS50158"/>
    </source>
</evidence>
<dbReference type="Ensembl" id="ENSPFOT00000026786.1">
    <property type="protein sequence ID" value="ENSPFOP00000030340.1"/>
    <property type="gene ID" value="ENSPFOG00000021941.1"/>
</dbReference>
<dbReference type="InterPro" id="IPR045358">
    <property type="entry name" value="Ty3_capsid"/>
</dbReference>
<proteinExistence type="predicted"/>
<evidence type="ECO:0000313" key="5">
    <source>
        <dbReference type="Proteomes" id="UP000028760"/>
    </source>
</evidence>
<dbReference type="STRING" id="48698.ENSPFOP00000030340"/>
<keyword evidence="1" id="KW-0862">Zinc</keyword>
<accession>A0A096MFZ9</accession>
<dbReference type="InterPro" id="IPR032567">
    <property type="entry name" value="RTL1-rel"/>
</dbReference>
<dbReference type="PROSITE" id="PS50158">
    <property type="entry name" value="ZF_CCHC"/>
    <property type="match status" value="1"/>
</dbReference>
<name>A0A096MFZ9_POEFO</name>
<dbReference type="Proteomes" id="UP000028760">
    <property type="component" value="Unassembled WGS sequence"/>
</dbReference>
<feature type="compositionally biased region" description="Pro residues" evidence="2">
    <location>
        <begin position="84"/>
        <end position="94"/>
    </location>
</feature>
<dbReference type="PANTHER" id="PTHR15503:SF36">
    <property type="entry name" value="RETROTRANSPOSON GAG-LIKE PROTEIN 5"/>
    <property type="match status" value="1"/>
</dbReference>
<evidence type="ECO:0000313" key="4">
    <source>
        <dbReference type="Ensembl" id="ENSPFOP00000030340.1"/>
    </source>
</evidence>
<keyword evidence="1" id="KW-0479">Metal-binding</keyword>
<evidence type="ECO:0000256" key="1">
    <source>
        <dbReference type="PROSITE-ProRule" id="PRU00047"/>
    </source>
</evidence>
<keyword evidence="5" id="KW-1185">Reference proteome</keyword>